<dbReference type="Proteomes" id="UP000284416">
    <property type="component" value="Unassembled WGS sequence"/>
</dbReference>
<name>A0A417YXP9_9BACI</name>
<dbReference type="OrthoDB" id="2085734at2"/>
<evidence type="ECO:0000313" key="1">
    <source>
        <dbReference type="EMBL" id="RHW42309.1"/>
    </source>
</evidence>
<dbReference type="Pfam" id="PF15428">
    <property type="entry name" value="Imm26"/>
    <property type="match status" value="1"/>
</dbReference>
<proteinExistence type="predicted"/>
<dbReference type="AlphaFoldDB" id="A0A417YXP9"/>
<reference evidence="1 2" key="1">
    <citation type="journal article" date="2017" name="Int. J. Syst. Evol. Microbiol.">
        <title>Bacillus notoginsengisoli sp. nov., a novel bacterium isolated from the rhizosphere of Panax notoginseng.</title>
        <authorList>
            <person name="Zhang M.Y."/>
            <person name="Cheng J."/>
            <person name="Cai Y."/>
            <person name="Zhang T.Y."/>
            <person name="Wu Y.Y."/>
            <person name="Manikprabhu D."/>
            <person name="Li W.J."/>
            <person name="Zhang Y.X."/>
        </authorList>
    </citation>
    <scope>NUCLEOTIDE SEQUENCE [LARGE SCALE GENOMIC DNA]</scope>
    <source>
        <strain evidence="1 2">JCM 30743</strain>
    </source>
</reference>
<accession>A0A417YXP9</accession>
<comment type="caution">
    <text evidence="1">The sequence shown here is derived from an EMBL/GenBank/DDBJ whole genome shotgun (WGS) entry which is preliminary data.</text>
</comment>
<dbReference type="EMBL" id="QWEG01000003">
    <property type="protein sequence ID" value="RHW42309.1"/>
    <property type="molecule type" value="Genomic_DNA"/>
</dbReference>
<sequence>MRGEKRIRIKIGDVYAIPLPNGKYAFGRIFKDGGIGIYKYIGENIEDIPKVEEYQFIVGIYEYVLKSGDWTVVENRPFKSDGEAFPPPFCIIDSISGEYSIYQKGEIRSATKSECEGLEVAAVWADNHIIDRIMGDDKWHRDDKI</sequence>
<protein>
    <recommendedName>
        <fullName evidence="3">Immunity protein 26 of polymorphic toxin system</fullName>
    </recommendedName>
</protein>
<gene>
    <name evidence="1" type="ORF">D1B31_04785</name>
</gene>
<evidence type="ECO:0000313" key="2">
    <source>
        <dbReference type="Proteomes" id="UP000284416"/>
    </source>
</evidence>
<evidence type="ECO:0008006" key="3">
    <source>
        <dbReference type="Google" id="ProtNLM"/>
    </source>
</evidence>
<keyword evidence="2" id="KW-1185">Reference proteome</keyword>
<organism evidence="1 2">
    <name type="scientific">Neobacillus notoginsengisoli</name>
    <dbReference type="NCBI Taxonomy" id="1578198"/>
    <lineage>
        <taxon>Bacteria</taxon>
        <taxon>Bacillati</taxon>
        <taxon>Bacillota</taxon>
        <taxon>Bacilli</taxon>
        <taxon>Bacillales</taxon>
        <taxon>Bacillaceae</taxon>
        <taxon>Neobacillus</taxon>
    </lineage>
</organism>
<dbReference type="InterPro" id="IPR029278">
    <property type="entry name" value="Imm26"/>
</dbReference>